<dbReference type="InterPro" id="IPR017900">
    <property type="entry name" value="4Fe4S_Fe_S_CS"/>
</dbReference>
<dbReference type="PROSITE" id="PS51379">
    <property type="entry name" value="4FE4S_FER_2"/>
    <property type="match status" value="2"/>
</dbReference>
<accession>A0A126G4A5</accession>
<dbReference type="PROSITE" id="PS00198">
    <property type="entry name" value="4FE4S_FER_1"/>
    <property type="match status" value="1"/>
</dbReference>
<evidence type="ECO:0000259" key="1">
    <source>
        <dbReference type="PROSITE" id="PS51379"/>
    </source>
</evidence>
<dbReference type="InterPro" id="IPR017896">
    <property type="entry name" value="4Fe4S_Fe-S-bd"/>
</dbReference>
<feature type="domain" description="4Fe-4S ferredoxin-type" evidence="1">
    <location>
        <begin position="37"/>
        <end position="68"/>
    </location>
</feature>
<dbReference type="Gene3D" id="3.30.70.20">
    <property type="match status" value="1"/>
</dbReference>
<dbReference type="AlphaFoldDB" id="A0A126G4A5"/>
<protein>
    <recommendedName>
        <fullName evidence="1">4Fe-4S ferredoxin-type domain-containing protein</fullName>
    </recommendedName>
</protein>
<dbReference type="RefSeq" id="YP_009237434.1">
    <property type="nucleotide sequence ID" value="NC_029576.1"/>
</dbReference>
<keyword evidence="2" id="KW-0934">Plastid</keyword>
<feature type="domain" description="4Fe-4S ferredoxin-type" evidence="1">
    <location>
        <begin position="1"/>
        <end position="30"/>
    </location>
</feature>
<sequence>MSHTIVTDKCIGVAECVNACPVACIHQGKGENNIKKDWYWIDFAACIDCSICIQVCPTEGAILDYEEPNLQKSV</sequence>
<reference evidence="2" key="1">
    <citation type="submission" date="2015-03" db="EMBL/GenBank/DDBJ databases">
        <title>Plastid genome analysis of the type material of Wildemania schizophylla (Bangiales, Rhodophyta).</title>
        <authorList>
            <person name="Hughey J.R."/>
        </authorList>
    </citation>
    <scope>NUCLEOTIDE SEQUENCE</scope>
</reference>
<proteinExistence type="predicted"/>
<dbReference type="GeneID" id="26939242"/>
<dbReference type="SUPFAM" id="SSF54862">
    <property type="entry name" value="4Fe-4S ferredoxins"/>
    <property type="match status" value="1"/>
</dbReference>
<evidence type="ECO:0000313" key="2">
    <source>
        <dbReference type="EMBL" id="AKS28481.1"/>
    </source>
</evidence>
<organism evidence="2">
    <name type="scientific">Wildemania schizophylla</name>
    <name type="common">Red alga</name>
    <name type="synonym">Porphyra schizophylla</name>
    <dbReference type="NCBI Taxonomy" id="1134705"/>
    <lineage>
        <taxon>Eukaryota</taxon>
        <taxon>Rhodophyta</taxon>
        <taxon>Bangiophyceae</taxon>
        <taxon>Bangiales</taxon>
        <taxon>Bangiaceae</taxon>
        <taxon>Wildemania</taxon>
    </lineage>
</organism>
<geneLocation type="plastid" evidence="2"/>
<name>A0A126G4A5_WILSC</name>
<dbReference type="Pfam" id="PF12838">
    <property type="entry name" value="Fer4_7"/>
    <property type="match status" value="1"/>
</dbReference>
<gene>
    <name evidence="2" type="primary">orf75</name>
</gene>
<dbReference type="EMBL" id="KR020505">
    <property type="protein sequence ID" value="AKS28481.1"/>
    <property type="molecule type" value="Genomic_DNA"/>
</dbReference>